<evidence type="ECO:0000256" key="1">
    <source>
        <dbReference type="SAM" id="MobiDB-lite"/>
    </source>
</evidence>
<evidence type="ECO:0000313" key="6">
    <source>
        <dbReference type="Proteomes" id="UP000719412"/>
    </source>
</evidence>
<evidence type="ECO:0000259" key="4">
    <source>
        <dbReference type="PROSITE" id="PS50853"/>
    </source>
</evidence>
<evidence type="ECO:0000256" key="2">
    <source>
        <dbReference type="SAM" id="Phobius"/>
    </source>
</evidence>
<dbReference type="PROSITE" id="PS50835">
    <property type="entry name" value="IG_LIKE"/>
    <property type="match status" value="1"/>
</dbReference>
<proteinExistence type="predicted"/>
<keyword evidence="2" id="KW-0472">Membrane</keyword>
<feature type="domain" description="Fibronectin type-III" evidence="4">
    <location>
        <begin position="457"/>
        <end position="549"/>
    </location>
</feature>
<keyword evidence="2" id="KW-0812">Transmembrane</keyword>
<dbReference type="InterPro" id="IPR003961">
    <property type="entry name" value="FN3_dom"/>
</dbReference>
<dbReference type="CDD" id="cd00063">
    <property type="entry name" value="FN3"/>
    <property type="match status" value="1"/>
</dbReference>
<feature type="domain" description="Ig-like" evidence="3">
    <location>
        <begin position="13"/>
        <end position="64"/>
    </location>
</feature>
<accession>A0A8J6L8X9</accession>
<reference evidence="5" key="1">
    <citation type="journal article" date="2020" name="J Insects Food Feed">
        <title>The yellow mealworm (Tenebrio molitor) genome: a resource for the emerging insects as food and feed industry.</title>
        <authorList>
            <person name="Eriksson T."/>
            <person name="Andere A."/>
            <person name="Kelstrup H."/>
            <person name="Emery V."/>
            <person name="Picard C."/>
        </authorList>
    </citation>
    <scope>NUCLEOTIDE SEQUENCE</scope>
    <source>
        <strain evidence="5">Stoneville</strain>
        <tissue evidence="5">Whole head</tissue>
    </source>
</reference>
<feature type="compositionally biased region" description="Basic and acidic residues" evidence="1">
    <location>
        <begin position="780"/>
        <end position="790"/>
    </location>
</feature>
<feature type="region of interest" description="Disordered" evidence="1">
    <location>
        <begin position="604"/>
        <end position="636"/>
    </location>
</feature>
<dbReference type="AlphaFoldDB" id="A0A8J6L8X9"/>
<dbReference type="InterPro" id="IPR036116">
    <property type="entry name" value="FN3_sf"/>
</dbReference>
<dbReference type="InterPro" id="IPR013783">
    <property type="entry name" value="Ig-like_fold"/>
</dbReference>
<reference evidence="5" key="2">
    <citation type="submission" date="2021-08" db="EMBL/GenBank/DDBJ databases">
        <authorList>
            <person name="Eriksson T."/>
        </authorList>
    </citation>
    <scope>NUCLEOTIDE SEQUENCE</scope>
    <source>
        <strain evidence="5">Stoneville</strain>
        <tissue evidence="5">Whole head</tissue>
    </source>
</reference>
<dbReference type="SUPFAM" id="SSF48726">
    <property type="entry name" value="Immunoglobulin"/>
    <property type="match status" value="2"/>
</dbReference>
<dbReference type="EMBL" id="JABDTM020026851">
    <property type="protein sequence ID" value="KAH0811372.1"/>
    <property type="molecule type" value="Genomic_DNA"/>
</dbReference>
<dbReference type="Gene3D" id="2.60.40.10">
    <property type="entry name" value="Immunoglobulins"/>
    <property type="match status" value="2"/>
</dbReference>
<dbReference type="SMART" id="SM00060">
    <property type="entry name" value="FN3"/>
    <property type="match status" value="1"/>
</dbReference>
<sequence>METSTALSTTIETVWWLRDGVRLLSNSTAGVIVSNQTLVLQSVSRASSGRYCCEATNKEGTSTSPPFHLRVKFPPVCAERSGRKVLGAAKDEPLKVECKPGGHAIAARIPGPEERRPAAAYSSIFTEEFVLLNIFSINRIISRATKLAVTNLTRFYGVASYETGEFFLGKPKKIYNSCRSPITGYTREQGAMIALASYILRFVGRGVPVRICSVVFGGGPIPPPHGHHLSIRELRFSLRSFLKLFHNINYHNGMDGNSKGCREFVWNCQAAGVSYLDGSKLSRRFRFGDKSEQDRALATLFQEYFITSRLYSLQWDITGGGDNHVTSQDAAEECKGEDMGLIAGNEMPYRSDATPPSQLHRPVFIFPAGVQWGLNRTLLDDAAGVDAEPPASFFRWSFNSTPGISRELSEFTTEAGCSVLTYVPREAADYGTLQCWGRNEIGSQSVPCSYHIVPAGKPDPPHTCGVANVTHHSVLLTCKKGFDGGLRQKFTMLLSSGDEVIANMSTSSVPDFTVTNLDAAQDYSATVYSFNSKGWAKTLSPIVFRTLPAPGLKEQRRSTGPSDGEKSGTGPWLYILLAAGSTLIVAGAIGAIIIVVKRFRVDSPVRERRPRSPKREESPLNPRVPPPYTDPITDDNNPDLIPPTNDAGEALPRYLGPYSAVAKLCHTDPTPAQREFCLVYPNDPNQQSRHRDQYHLNELKDPRACLAEGRAVTSCALNFFRQLKNTCAGEFTQYMNCLDKSSPNQQYAPCRKTQAVFDKCAKDDMGIERLPFDHYSRVQVHHTERPKPEAEGPAVYPDATPYLPEGTEKPPAKYGSRYLFMW</sequence>
<evidence type="ECO:0000313" key="5">
    <source>
        <dbReference type="EMBL" id="KAH0811372.1"/>
    </source>
</evidence>
<gene>
    <name evidence="5" type="ORF">GEV33_011426</name>
</gene>
<protein>
    <submittedName>
        <fullName evidence="5">Uncharacterized protein</fullName>
    </submittedName>
</protein>
<keyword evidence="2" id="KW-1133">Transmembrane helix</keyword>
<dbReference type="SUPFAM" id="SSF49265">
    <property type="entry name" value="Fibronectin type III"/>
    <property type="match status" value="1"/>
</dbReference>
<dbReference type="PROSITE" id="PS50853">
    <property type="entry name" value="FN3"/>
    <property type="match status" value="1"/>
</dbReference>
<feature type="region of interest" description="Disordered" evidence="1">
    <location>
        <begin position="780"/>
        <end position="808"/>
    </location>
</feature>
<dbReference type="InterPro" id="IPR007110">
    <property type="entry name" value="Ig-like_dom"/>
</dbReference>
<dbReference type="PANTHER" id="PTHR23278">
    <property type="entry name" value="SIDESTEP PROTEIN"/>
    <property type="match status" value="1"/>
</dbReference>
<dbReference type="InterPro" id="IPR036179">
    <property type="entry name" value="Ig-like_dom_sf"/>
</dbReference>
<dbReference type="Proteomes" id="UP000719412">
    <property type="component" value="Unassembled WGS sequence"/>
</dbReference>
<evidence type="ECO:0000259" key="3">
    <source>
        <dbReference type="PROSITE" id="PS50835"/>
    </source>
</evidence>
<feature type="transmembrane region" description="Helical" evidence="2">
    <location>
        <begin position="572"/>
        <end position="596"/>
    </location>
</feature>
<name>A0A8J6L8X9_TENMO</name>
<organism evidence="5 6">
    <name type="scientific">Tenebrio molitor</name>
    <name type="common">Yellow mealworm beetle</name>
    <dbReference type="NCBI Taxonomy" id="7067"/>
    <lineage>
        <taxon>Eukaryota</taxon>
        <taxon>Metazoa</taxon>
        <taxon>Ecdysozoa</taxon>
        <taxon>Arthropoda</taxon>
        <taxon>Hexapoda</taxon>
        <taxon>Insecta</taxon>
        <taxon>Pterygota</taxon>
        <taxon>Neoptera</taxon>
        <taxon>Endopterygota</taxon>
        <taxon>Coleoptera</taxon>
        <taxon>Polyphaga</taxon>
        <taxon>Cucujiformia</taxon>
        <taxon>Tenebrionidae</taxon>
        <taxon>Tenebrio</taxon>
    </lineage>
</organism>
<comment type="caution">
    <text evidence="5">The sequence shown here is derived from an EMBL/GenBank/DDBJ whole genome shotgun (WGS) entry which is preliminary data.</text>
</comment>
<keyword evidence="6" id="KW-1185">Reference proteome</keyword>
<dbReference type="PANTHER" id="PTHR23278:SF19">
    <property type="entry name" value="OBSCURIN"/>
    <property type="match status" value="1"/>
</dbReference>